<evidence type="ECO:0000313" key="2">
    <source>
        <dbReference type="EMBL" id="OCB92243.1"/>
    </source>
</evidence>
<dbReference type="Gene3D" id="1.10.510.10">
    <property type="entry name" value="Transferase(Phosphotransferase) domain 1"/>
    <property type="match status" value="1"/>
</dbReference>
<evidence type="ECO:0000259" key="1">
    <source>
        <dbReference type="PROSITE" id="PS50011"/>
    </source>
</evidence>
<dbReference type="SUPFAM" id="SSF56112">
    <property type="entry name" value="Protein kinase-like (PK-like)"/>
    <property type="match status" value="1"/>
</dbReference>
<feature type="domain" description="Protein kinase" evidence="1">
    <location>
        <begin position="1"/>
        <end position="355"/>
    </location>
</feature>
<keyword evidence="3" id="KW-1185">Reference proteome</keyword>
<dbReference type="GO" id="GO:0004672">
    <property type="term" value="F:protein kinase activity"/>
    <property type="evidence" value="ECO:0007669"/>
    <property type="project" value="InterPro"/>
</dbReference>
<dbReference type="GO" id="GO:0005524">
    <property type="term" value="F:ATP binding"/>
    <property type="evidence" value="ECO:0007669"/>
    <property type="project" value="InterPro"/>
</dbReference>
<dbReference type="EMBL" id="LNZH02000010">
    <property type="protein sequence ID" value="OCB92243.1"/>
    <property type="molecule type" value="Genomic_DNA"/>
</dbReference>
<dbReference type="SMART" id="SM00220">
    <property type="entry name" value="S_TKc"/>
    <property type="match status" value="1"/>
</dbReference>
<evidence type="ECO:0000313" key="3">
    <source>
        <dbReference type="Proteomes" id="UP000757232"/>
    </source>
</evidence>
<accession>A0A9Q5I5K6</accession>
<dbReference type="InterPro" id="IPR011009">
    <property type="entry name" value="Kinase-like_dom_sf"/>
</dbReference>
<dbReference type="AlphaFoldDB" id="A0A9Q5I5K6"/>
<sequence>MKLMKLFRGLFYDEPYQIDRNMYGLSDGEMWWRDRNSLLESHGYRLRKRLRPDWIPSWTLNRELRPVDCEDSMSRLFSQITDATCISDSSHVIIKKVKREVTESAISLHLSSLRDPKNHCVPIIDSFVDHTIDMITCYFNESNRSTKKVVDFVQQTLEGIAFIHANNVAHRDCADPNIMLDGTSMYLEGFHPVLQSKSRSWKEPAKFRSRSNSRGAKYYFIDFGLSTRFEGTKEGRLVTGRICQDHVPELLDWIPYDPFAIDIYLLEDVYRRNFLEKYSNVQFLRFLVESMTRKDPSQRPKADEALRQLEKLVSQRSEFSLGWRLLKPDVGQISRHWITAECSGRAVVIMVRRRN</sequence>
<dbReference type="PROSITE" id="PS50011">
    <property type="entry name" value="PROTEIN_KINASE_DOM"/>
    <property type="match status" value="1"/>
</dbReference>
<proteinExistence type="predicted"/>
<dbReference type="OrthoDB" id="5987198at2759"/>
<reference evidence="2" key="1">
    <citation type="submission" date="2016-06" db="EMBL/GenBank/DDBJ databases">
        <title>Draft Genome sequence of the fungus Inonotus baumii.</title>
        <authorList>
            <person name="Zhu H."/>
            <person name="Lin W."/>
        </authorList>
    </citation>
    <scope>NUCLEOTIDE SEQUENCE</scope>
    <source>
        <strain evidence="2">821</strain>
    </source>
</reference>
<dbReference type="InterPro" id="IPR000719">
    <property type="entry name" value="Prot_kinase_dom"/>
</dbReference>
<protein>
    <recommendedName>
        <fullName evidence="1">Protein kinase domain-containing protein</fullName>
    </recommendedName>
</protein>
<dbReference type="Proteomes" id="UP000757232">
    <property type="component" value="Unassembled WGS sequence"/>
</dbReference>
<organism evidence="2 3">
    <name type="scientific">Sanghuangporus baumii</name>
    <name type="common">Phellinus baumii</name>
    <dbReference type="NCBI Taxonomy" id="108892"/>
    <lineage>
        <taxon>Eukaryota</taxon>
        <taxon>Fungi</taxon>
        <taxon>Dikarya</taxon>
        <taxon>Basidiomycota</taxon>
        <taxon>Agaricomycotina</taxon>
        <taxon>Agaricomycetes</taxon>
        <taxon>Hymenochaetales</taxon>
        <taxon>Hymenochaetaceae</taxon>
        <taxon>Sanghuangporus</taxon>
    </lineage>
</organism>
<comment type="caution">
    <text evidence="2">The sequence shown here is derived from an EMBL/GenBank/DDBJ whole genome shotgun (WGS) entry which is preliminary data.</text>
</comment>
<name>A0A9Q5I5K6_SANBA</name>
<gene>
    <name evidence="2" type="ORF">A7U60_g350</name>
</gene>